<name>A0A8E0VL11_9TREM</name>
<evidence type="ECO:0000313" key="3">
    <source>
        <dbReference type="EMBL" id="KAA0199490.1"/>
    </source>
</evidence>
<dbReference type="OrthoDB" id="666972at2759"/>
<dbReference type="AlphaFoldDB" id="A0A8E0VL11"/>
<gene>
    <name evidence="3" type="ORF">FBUS_02276</name>
</gene>
<sequence length="190" mass="20143">LIELAVKFDDAHTPEKLEKLINAVNGVTISEINLTNETVIVLSSIPVSRVLSTISEAGFPVLFRGASSTASSMKDCDFGSGVAPLTSGEVVYGLCRIFQPTDEYLLVDASLDGLNANQTVTLALHKSGDLSSSAASCGDVYTTNWFNGEIRKVVTDAQGRATVVAEVPGLKLRDLIGRSVVLHDTSTNSR</sequence>
<dbReference type="Gene3D" id="2.60.40.200">
    <property type="entry name" value="Superoxide dismutase, copper/zinc binding domain"/>
    <property type="match status" value="1"/>
</dbReference>
<accession>A0A8E0VL11</accession>
<comment type="cofactor">
    <cofactor evidence="1">
        <name>Cu(2+)</name>
        <dbReference type="ChEBI" id="CHEBI:29036"/>
    </cofactor>
</comment>
<keyword evidence="4" id="KW-1185">Reference proteome</keyword>
<feature type="non-terminal residue" evidence="3">
    <location>
        <position position="190"/>
    </location>
</feature>
<dbReference type="EMBL" id="LUCM01001102">
    <property type="protein sequence ID" value="KAA0199490.1"/>
    <property type="molecule type" value="Genomic_DNA"/>
</dbReference>
<dbReference type="GO" id="GO:0046872">
    <property type="term" value="F:metal ion binding"/>
    <property type="evidence" value="ECO:0007669"/>
    <property type="project" value="InterPro"/>
</dbReference>
<organism evidence="3 4">
    <name type="scientific">Fasciolopsis buskii</name>
    <dbReference type="NCBI Taxonomy" id="27845"/>
    <lineage>
        <taxon>Eukaryota</taxon>
        <taxon>Metazoa</taxon>
        <taxon>Spiralia</taxon>
        <taxon>Lophotrochozoa</taxon>
        <taxon>Platyhelminthes</taxon>
        <taxon>Trematoda</taxon>
        <taxon>Digenea</taxon>
        <taxon>Plagiorchiida</taxon>
        <taxon>Echinostomata</taxon>
        <taxon>Echinostomatoidea</taxon>
        <taxon>Fasciolidae</taxon>
        <taxon>Fasciolopsis</taxon>
    </lineage>
</organism>
<evidence type="ECO:0000259" key="2">
    <source>
        <dbReference type="PROSITE" id="PS50846"/>
    </source>
</evidence>
<protein>
    <submittedName>
        <fullName evidence="3">Copper chaperone for superoxide dismutase</fullName>
    </submittedName>
</protein>
<dbReference type="CDD" id="cd00371">
    <property type="entry name" value="HMA"/>
    <property type="match status" value="1"/>
</dbReference>
<proteinExistence type="predicted"/>
<dbReference type="GO" id="GO:0006801">
    <property type="term" value="P:superoxide metabolic process"/>
    <property type="evidence" value="ECO:0007669"/>
    <property type="project" value="InterPro"/>
</dbReference>
<feature type="domain" description="HMA" evidence="2">
    <location>
        <begin position="1"/>
        <end position="62"/>
    </location>
</feature>
<reference evidence="3" key="1">
    <citation type="submission" date="2019-05" db="EMBL/GenBank/DDBJ databases">
        <title>Annotation for the trematode Fasciolopsis buski.</title>
        <authorList>
            <person name="Choi Y.-J."/>
        </authorList>
    </citation>
    <scope>NUCLEOTIDE SEQUENCE</scope>
    <source>
        <strain evidence="3">HT</strain>
        <tissue evidence="3">Whole worm</tissue>
    </source>
</reference>
<comment type="caution">
    <text evidence="3">The sequence shown here is derived from an EMBL/GenBank/DDBJ whole genome shotgun (WGS) entry which is preliminary data.</text>
</comment>
<dbReference type="SUPFAM" id="SSF55008">
    <property type="entry name" value="HMA, heavy metal-associated domain"/>
    <property type="match status" value="1"/>
</dbReference>
<dbReference type="InterPro" id="IPR006121">
    <property type="entry name" value="HMA_dom"/>
</dbReference>
<dbReference type="Gene3D" id="3.30.70.100">
    <property type="match status" value="1"/>
</dbReference>
<dbReference type="Proteomes" id="UP000728185">
    <property type="component" value="Unassembled WGS sequence"/>
</dbReference>
<dbReference type="PROSITE" id="PS50846">
    <property type="entry name" value="HMA_2"/>
    <property type="match status" value="1"/>
</dbReference>
<evidence type="ECO:0000313" key="4">
    <source>
        <dbReference type="Proteomes" id="UP000728185"/>
    </source>
</evidence>
<dbReference type="InterPro" id="IPR036163">
    <property type="entry name" value="HMA_dom_sf"/>
</dbReference>
<evidence type="ECO:0000256" key="1">
    <source>
        <dbReference type="ARBA" id="ARBA00001973"/>
    </source>
</evidence>
<dbReference type="SUPFAM" id="SSF49329">
    <property type="entry name" value="Cu,Zn superoxide dismutase-like"/>
    <property type="match status" value="1"/>
</dbReference>
<dbReference type="InterPro" id="IPR036423">
    <property type="entry name" value="SOD-like_Cu/Zn_dom_sf"/>
</dbReference>